<name>A0A0V0QF72_PSEPJ</name>
<keyword evidence="2" id="KW-1185">Reference proteome</keyword>
<evidence type="ECO:0000313" key="2">
    <source>
        <dbReference type="Proteomes" id="UP000054937"/>
    </source>
</evidence>
<reference evidence="1 2" key="1">
    <citation type="journal article" date="2015" name="Sci. Rep.">
        <title>Genome of the facultative scuticociliatosis pathogen Pseudocohnilembus persalinus provides insight into its virulence through horizontal gene transfer.</title>
        <authorList>
            <person name="Xiong J."/>
            <person name="Wang G."/>
            <person name="Cheng J."/>
            <person name="Tian M."/>
            <person name="Pan X."/>
            <person name="Warren A."/>
            <person name="Jiang C."/>
            <person name="Yuan D."/>
            <person name="Miao W."/>
        </authorList>
    </citation>
    <scope>NUCLEOTIDE SEQUENCE [LARGE SCALE GENOMIC DNA]</scope>
    <source>
        <strain evidence="1">36N120E</strain>
    </source>
</reference>
<gene>
    <name evidence="1" type="ORF">PPERSA_02017</name>
</gene>
<dbReference type="Proteomes" id="UP000054937">
    <property type="component" value="Unassembled WGS sequence"/>
</dbReference>
<sequence length="102" mass="12279">MLIYKNLEYNITQQIDKILIYNKIDLKFRELIKELEIEENKQLKTELKFKEFSREGRLRQFPRKDYLELGKTDFETTNDPTPGVQNNPYMFSLTIQSSILNN</sequence>
<protein>
    <submittedName>
        <fullName evidence="1">Uncharacterized protein</fullName>
    </submittedName>
</protein>
<dbReference type="EMBL" id="LDAU01000181">
    <property type="protein sequence ID" value="KRX00838.1"/>
    <property type="molecule type" value="Genomic_DNA"/>
</dbReference>
<organism evidence="1 2">
    <name type="scientific">Pseudocohnilembus persalinus</name>
    <name type="common">Ciliate</name>
    <dbReference type="NCBI Taxonomy" id="266149"/>
    <lineage>
        <taxon>Eukaryota</taxon>
        <taxon>Sar</taxon>
        <taxon>Alveolata</taxon>
        <taxon>Ciliophora</taxon>
        <taxon>Intramacronucleata</taxon>
        <taxon>Oligohymenophorea</taxon>
        <taxon>Scuticociliatia</taxon>
        <taxon>Philasterida</taxon>
        <taxon>Pseudocohnilembidae</taxon>
        <taxon>Pseudocohnilembus</taxon>
    </lineage>
</organism>
<accession>A0A0V0QF72</accession>
<comment type="caution">
    <text evidence="1">The sequence shown here is derived from an EMBL/GenBank/DDBJ whole genome shotgun (WGS) entry which is preliminary data.</text>
</comment>
<dbReference type="InParanoid" id="A0A0V0QF72"/>
<dbReference type="AlphaFoldDB" id="A0A0V0QF72"/>
<evidence type="ECO:0000313" key="1">
    <source>
        <dbReference type="EMBL" id="KRX00838.1"/>
    </source>
</evidence>
<proteinExistence type="predicted"/>